<evidence type="ECO:0000313" key="2">
    <source>
        <dbReference type="EMBL" id="CAL6020401.1"/>
    </source>
</evidence>
<accession>A0AA86R0S2</accession>
<reference evidence="2 3" key="2">
    <citation type="submission" date="2024-07" db="EMBL/GenBank/DDBJ databases">
        <authorList>
            <person name="Akdeniz Z."/>
        </authorList>
    </citation>
    <scope>NUCLEOTIDE SEQUENCE [LARGE SCALE GENOMIC DNA]</scope>
</reference>
<evidence type="ECO:0000313" key="1">
    <source>
        <dbReference type="EMBL" id="CAI9963633.1"/>
    </source>
</evidence>
<keyword evidence="3" id="KW-1185">Reference proteome</keyword>
<name>A0AA86R0S2_9EUKA</name>
<evidence type="ECO:0000313" key="3">
    <source>
        <dbReference type="Proteomes" id="UP001642409"/>
    </source>
</evidence>
<sequence>MKSIIFLPYFESTAHFLVQQSQSPPKQYKFESIFVSPVQTQQNVIKPAVSTKIYGTEQISFGPTNFLTKQLTKYTMQKMNSTFIKLRLNQEAPETKSQYAQTLPGQQTGMQKASQYPSVRGPLKYCGVRANFDFNKCLCNNCA</sequence>
<organism evidence="1">
    <name type="scientific">Hexamita inflata</name>
    <dbReference type="NCBI Taxonomy" id="28002"/>
    <lineage>
        <taxon>Eukaryota</taxon>
        <taxon>Metamonada</taxon>
        <taxon>Diplomonadida</taxon>
        <taxon>Hexamitidae</taxon>
        <taxon>Hexamitinae</taxon>
        <taxon>Hexamita</taxon>
    </lineage>
</organism>
<gene>
    <name evidence="2" type="ORF">HINF_LOCUS27422</name>
    <name evidence="1" type="ORF">HINF_LOCUS51278</name>
</gene>
<dbReference type="AlphaFoldDB" id="A0AA86R0S2"/>
<reference evidence="1" key="1">
    <citation type="submission" date="2023-06" db="EMBL/GenBank/DDBJ databases">
        <authorList>
            <person name="Kurt Z."/>
        </authorList>
    </citation>
    <scope>NUCLEOTIDE SEQUENCE</scope>
</reference>
<dbReference type="Proteomes" id="UP001642409">
    <property type="component" value="Unassembled WGS sequence"/>
</dbReference>
<dbReference type="EMBL" id="CAXDID020000085">
    <property type="protein sequence ID" value="CAL6020401.1"/>
    <property type="molecule type" value="Genomic_DNA"/>
</dbReference>
<proteinExistence type="predicted"/>
<comment type="caution">
    <text evidence="1">The sequence shown here is derived from an EMBL/GenBank/DDBJ whole genome shotgun (WGS) entry which is preliminary data.</text>
</comment>
<protein>
    <submittedName>
        <fullName evidence="2">Hypothetical_protein</fullName>
    </submittedName>
</protein>
<dbReference type="EMBL" id="CATOUU010000969">
    <property type="protein sequence ID" value="CAI9963633.1"/>
    <property type="molecule type" value="Genomic_DNA"/>
</dbReference>